<sequence length="64" mass="7052">MQIITRMQAAKDGLNKYNTGKPCRHGHHSPRYVLNGTCVQCALESANKHRNEFSEALRAAQGAA</sequence>
<name>A0A090VPW4_PSEVU</name>
<dbReference type="eggNOG" id="ENOG5033CXW">
    <property type="taxonomic scope" value="Bacteria"/>
</dbReference>
<dbReference type="STRING" id="1115515.EV102420_06_00160"/>
<proteinExistence type="predicted"/>
<gene>
    <name evidence="1" type="ORF">EV102420_06_00160</name>
</gene>
<reference evidence="1 2" key="1">
    <citation type="submission" date="2014-09" db="EMBL/GenBank/DDBJ databases">
        <title>Whole genome shotgun sequence of Escherichia vulneris NBRC 102420.</title>
        <authorList>
            <person name="Yoshida Y."/>
            <person name="Hosoyama A."/>
            <person name="Tsuchikane K."/>
            <person name="Ohji S."/>
            <person name="Ichikawa N."/>
            <person name="Kimura A."/>
            <person name="Yamazoe A."/>
            <person name="Ezaki T."/>
            <person name="Fujita N."/>
        </authorList>
    </citation>
    <scope>NUCLEOTIDE SEQUENCE [LARGE SCALE GENOMIC DNA]</scope>
    <source>
        <strain evidence="1 2">NBRC 102420</strain>
    </source>
</reference>
<dbReference type="EMBL" id="BBMZ01000006">
    <property type="protein sequence ID" value="GAL57142.1"/>
    <property type="molecule type" value="Genomic_DNA"/>
</dbReference>
<dbReference type="GeneID" id="88816529"/>
<accession>A0A090VPW4</accession>
<dbReference type="AlphaFoldDB" id="A0A090VPW4"/>
<comment type="caution">
    <text evidence="1">The sequence shown here is derived from an EMBL/GenBank/DDBJ whole genome shotgun (WGS) entry which is preliminary data.</text>
</comment>
<dbReference type="Proteomes" id="UP000029462">
    <property type="component" value="Unassembled WGS sequence"/>
</dbReference>
<dbReference type="OrthoDB" id="6625339at2"/>
<dbReference type="RefSeq" id="WP_042389160.1">
    <property type="nucleotide sequence ID" value="NZ_BBMZ01000006.1"/>
</dbReference>
<organism evidence="1 2">
    <name type="scientific">Pseudescherichia vulneris NBRC 102420</name>
    <dbReference type="NCBI Taxonomy" id="1115515"/>
    <lineage>
        <taxon>Bacteria</taxon>
        <taxon>Pseudomonadati</taxon>
        <taxon>Pseudomonadota</taxon>
        <taxon>Gammaproteobacteria</taxon>
        <taxon>Enterobacterales</taxon>
        <taxon>Enterobacteriaceae</taxon>
        <taxon>Pseudescherichia</taxon>
    </lineage>
</organism>
<evidence type="ECO:0000313" key="1">
    <source>
        <dbReference type="EMBL" id="GAL57142.1"/>
    </source>
</evidence>
<protein>
    <submittedName>
        <fullName evidence="1">Uncharacterized protein</fullName>
    </submittedName>
</protein>
<keyword evidence="2" id="KW-1185">Reference proteome</keyword>
<evidence type="ECO:0000313" key="2">
    <source>
        <dbReference type="Proteomes" id="UP000029462"/>
    </source>
</evidence>